<keyword evidence="2" id="KW-0436">Ligase</keyword>
<accession>A0A7K7TK22</accession>
<proteinExistence type="inferred from homology"/>
<dbReference type="AlphaFoldDB" id="A0A7K7TK22"/>
<protein>
    <submittedName>
        <fullName evidence="3">S27A2 synthetase</fullName>
    </submittedName>
</protein>
<dbReference type="PANTHER" id="PTHR43107:SF4">
    <property type="entry name" value="LONG-CHAIN FATTY ACID TRANSPORT PROTEIN 2"/>
    <property type="match status" value="1"/>
</dbReference>
<evidence type="ECO:0000256" key="1">
    <source>
        <dbReference type="ARBA" id="ARBA00006432"/>
    </source>
</evidence>
<feature type="non-terminal residue" evidence="3">
    <location>
        <position position="1"/>
    </location>
</feature>
<dbReference type="GO" id="GO:0005789">
    <property type="term" value="C:endoplasmic reticulum membrane"/>
    <property type="evidence" value="ECO:0007669"/>
    <property type="project" value="TreeGrafter"/>
</dbReference>
<dbReference type="GO" id="GO:0008206">
    <property type="term" value="P:bile acid metabolic process"/>
    <property type="evidence" value="ECO:0007669"/>
    <property type="project" value="TreeGrafter"/>
</dbReference>
<dbReference type="SUPFAM" id="SSF56801">
    <property type="entry name" value="Acetyl-CoA synthetase-like"/>
    <property type="match status" value="1"/>
</dbReference>
<dbReference type="OrthoDB" id="288590at2759"/>
<organism evidence="3 4">
    <name type="scientific">Sapayoa aenigma</name>
    <name type="common">broad-billed sapayoa</name>
    <dbReference type="NCBI Taxonomy" id="239371"/>
    <lineage>
        <taxon>Eukaryota</taxon>
        <taxon>Metazoa</taxon>
        <taxon>Chordata</taxon>
        <taxon>Craniata</taxon>
        <taxon>Vertebrata</taxon>
        <taxon>Euteleostomi</taxon>
        <taxon>Archelosauria</taxon>
        <taxon>Archosauria</taxon>
        <taxon>Dinosauria</taxon>
        <taxon>Saurischia</taxon>
        <taxon>Theropoda</taxon>
        <taxon>Coelurosauria</taxon>
        <taxon>Aves</taxon>
        <taxon>Neognathae</taxon>
        <taxon>Neoaves</taxon>
        <taxon>Telluraves</taxon>
        <taxon>Australaves</taxon>
        <taxon>Passeriformes</taxon>
        <taxon>Tyrannidae</taxon>
        <taxon>Sapayoa</taxon>
    </lineage>
</organism>
<dbReference type="EMBL" id="VZSY01006122">
    <property type="protein sequence ID" value="NXA16646.1"/>
    <property type="molecule type" value="Genomic_DNA"/>
</dbReference>
<feature type="non-terminal residue" evidence="3">
    <location>
        <position position="95"/>
    </location>
</feature>
<comment type="caution">
    <text evidence="3">The sequence shown here is derived from an EMBL/GenBank/DDBJ whole genome shotgun (WGS) entry which is preliminary data.</text>
</comment>
<dbReference type="PANTHER" id="PTHR43107">
    <property type="entry name" value="LONG-CHAIN FATTY ACID TRANSPORT PROTEIN"/>
    <property type="match status" value="1"/>
</dbReference>
<gene>
    <name evidence="3" type="primary">Slc27a2_1</name>
    <name evidence="3" type="ORF">SAPAEN_R15188</name>
</gene>
<evidence type="ECO:0000313" key="4">
    <source>
        <dbReference type="Proteomes" id="UP000589485"/>
    </source>
</evidence>
<sequence>MAAVRLKDGAAFDGAELYAFTRDALPGYAAPRFLRIQDSLEVTGTFKQCKSNLVKEGFDPGAIRDPLFFRDDSRKSYVPLTADTFAAIRDMKLNL</sequence>
<evidence type="ECO:0000313" key="3">
    <source>
        <dbReference type="EMBL" id="NXA16646.1"/>
    </source>
</evidence>
<dbReference type="GO" id="GO:0005324">
    <property type="term" value="F:long-chain fatty acid transmembrane transporter activity"/>
    <property type="evidence" value="ECO:0007669"/>
    <property type="project" value="TreeGrafter"/>
</dbReference>
<dbReference type="Proteomes" id="UP000589485">
    <property type="component" value="Unassembled WGS sequence"/>
</dbReference>
<dbReference type="GO" id="GO:0004467">
    <property type="term" value="F:long-chain fatty acid-CoA ligase activity"/>
    <property type="evidence" value="ECO:0007669"/>
    <property type="project" value="TreeGrafter"/>
</dbReference>
<keyword evidence="4" id="KW-1185">Reference proteome</keyword>
<dbReference type="GO" id="GO:0005886">
    <property type="term" value="C:plasma membrane"/>
    <property type="evidence" value="ECO:0007669"/>
    <property type="project" value="TreeGrafter"/>
</dbReference>
<comment type="similarity">
    <text evidence="1">Belongs to the ATP-dependent AMP-binding enzyme family.</text>
</comment>
<evidence type="ECO:0000256" key="2">
    <source>
        <dbReference type="ARBA" id="ARBA00022598"/>
    </source>
</evidence>
<reference evidence="3 4" key="1">
    <citation type="submission" date="2019-09" db="EMBL/GenBank/DDBJ databases">
        <title>Bird 10,000 Genomes (B10K) Project - Family phase.</title>
        <authorList>
            <person name="Zhang G."/>
        </authorList>
    </citation>
    <scope>NUCLEOTIDE SEQUENCE [LARGE SCALE GENOMIC DNA]</scope>
    <source>
        <strain evidence="3">B10K-DU-030-41</strain>
        <tissue evidence="3">Muscle</tissue>
    </source>
</reference>
<dbReference type="GO" id="GO:0044539">
    <property type="term" value="P:long-chain fatty acid import into cell"/>
    <property type="evidence" value="ECO:0007669"/>
    <property type="project" value="TreeGrafter"/>
</dbReference>
<name>A0A7K7TK22_9TYRA</name>